<feature type="binding site" evidence="3">
    <location>
        <position position="186"/>
    </location>
    <ligand>
        <name>ATP</name>
        <dbReference type="ChEBI" id="CHEBI:30616"/>
    </ligand>
</feature>
<feature type="binding site" evidence="3">
    <location>
        <begin position="7"/>
        <end position="20"/>
    </location>
    <ligand>
        <name>ATP</name>
        <dbReference type="ChEBI" id="CHEBI:30616"/>
    </ligand>
</feature>
<keyword evidence="5" id="KW-1185">Reference proteome</keyword>
<feature type="binding site" evidence="3">
    <location>
        <position position="161"/>
    </location>
    <ligand>
        <name>ATP</name>
        <dbReference type="ChEBI" id="CHEBI:30616"/>
    </ligand>
</feature>
<organism evidence="4 5">
    <name type="scientific">Vagococcus zengguangii</name>
    <dbReference type="NCBI Taxonomy" id="2571750"/>
    <lineage>
        <taxon>Bacteria</taxon>
        <taxon>Bacillati</taxon>
        <taxon>Bacillota</taxon>
        <taxon>Bacilli</taxon>
        <taxon>Lactobacillales</taxon>
        <taxon>Enterococcaceae</taxon>
        <taxon>Vagococcus</taxon>
    </lineage>
</organism>
<dbReference type="Gene3D" id="3.40.50.620">
    <property type="entry name" value="HUPs"/>
    <property type="match status" value="1"/>
</dbReference>
<comment type="similarity">
    <text evidence="3">Belongs to the TmcAL family.</text>
</comment>
<comment type="catalytic activity">
    <reaction evidence="3">
        <text>cytidine(34) in elongator tRNA(Met) + acetate + ATP = N(4)-acetylcytidine(34) in elongator tRNA(Met) + AMP + diphosphate</text>
        <dbReference type="Rhea" id="RHEA:58144"/>
        <dbReference type="Rhea" id="RHEA-COMP:10693"/>
        <dbReference type="Rhea" id="RHEA-COMP:10694"/>
        <dbReference type="ChEBI" id="CHEBI:30089"/>
        <dbReference type="ChEBI" id="CHEBI:30616"/>
        <dbReference type="ChEBI" id="CHEBI:33019"/>
        <dbReference type="ChEBI" id="CHEBI:74900"/>
        <dbReference type="ChEBI" id="CHEBI:82748"/>
        <dbReference type="ChEBI" id="CHEBI:456215"/>
    </reaction>
</comment>
<keyword evidence="3" id="KW-0547">Nucleotide-binding</keyword>
<feature type="binding site" evidence="3">
    <location>
        <position position="101"/>
    </location>
    <ligand>
        <name>ATP</name>
        <dbReference type="ChEBI" id="CHEBI:30616"/>
    </ligand>
</feature>
<evidence type="ECO:0000313" key="4">
    <source>
        <dbReference type="EMBL" id="QCI86370.1"/>
    </source>
</evidence>
<dbReference type="AlphaFoldDB" id="A0A4D7CW02"/>
<dbReference type="GO" id="GO:0006400">
    <property type="term" value="P:tRNA modification"/>
    <property type="evidence" value="ECO:0007669"/>
    <property type="project" value="UniProtKB-UniRule"/>
</dbReference>
<keyword evidence="3" id="KW-0963">Cytoplasm</keyword>
<dbReference type="InterPro" id="IPR014729">
    <property type="entry name" value="Rossmann-like_a/b/a_fold"/>
</dbReference>
<comment type="function">
    <text evidence="3">Catalyzes the formation of N(4)-acetylcytidine (ac(4)C) at the wobble position of elongator tRNA(Met), using acetate and ATP as substrates. First activates an acetate ion to form acetyladenylate (Ac-AMP) and then transfers the acetyl group to tRNA to form ac(4)C34.</text>
</comment>
<keyword evidence="2 3" id="KW-0819">tRNA processing</keyword>
<dbReference type="KEGG" id="vao:FA707_05050"/>
<dbReference type="RefSeq" id="WP_136953202.1">
    <property type="nucleotide sequence ID" value="NZ_CP039712.1"/>
</dbReference>
<dbReference type="NCBIfam" id="NF010191">
    <property type="entry name" value="PRK13670.1"/>
    <property type="match status" value="1"/>
</dbReference>
<dbReference type="EMBL" id="CP039712">
    <property type="protein sequence ID" value="QCI86370.1"/>
    <property type="molecule type" value="Genomic_DNA"/>
</dbReference>
<name>A0A4D7CW02_9ENTE</name>
<dbReference type="GO" id="GO:0016740">
    <property type="term" value="F:transferase activity"/>
    <property type="evidence" value="ECO:0007669"/>
    <property type="project" value="UniProtKB-KW"/>
</dbReference>
<dbReference type="Proteomes" id="UP000298615">
    <property type="component" value="Chromosome"/>
</dbReference>
<accession>A0A4D7CW02</accession>
<dbReference type="GO" id="GO:0016879">
    <property type="term" value="F:ligase activity, forming carbon-nitrogen bonds"/>
    <property type="evidence" value="ECO:0007669"/>
    <property type="project" value="UniProtKB-UniRule"/>
</dbReference>
<evidence type="ECO:0000256" key="3">
    <source>
        <dbReference type="HAMAP-Rule" id="MF_01539"/>
    </source>
</evidence>
<dbReference type="InterPro" id="IPR008513">
    <property type="entry name" value="tRNA(Met)_cyd_acetate_ligase"/>
</dbReference>
<protein>
    <recommendedName>
        <fullName evidence="3">tRNA(Met) cytidine acetate ligase</fullName>
        <ecNumber evidence="3">6.3.4.-</ecNumber>
    </recommendedName>
</protein>
<evidence type="ECO:0000313" key="5">
    <source>
        <dbReference type="Proteomes" id="UP000298615"/>
    </source>
</evidence>
<dbReference type="SUPFAM" id="SSF52374">
    <property type="entry name" value="Nucleotidylyl transferase"/>
    <property type="match status" value="1"/>
</dbReference>
<dbReference type="GO" id="GO:0005737">
    <property type="term" value="C:cytoplasm"/>
    <property type="evidence" value="ECO:0007669"/>
    <property type="project" value="UniProtKB-SubCell"/>
</dbReference>
<dbReference type="GO" id="GO:0005524">
    <property type="term" value="F:ATP binding"/>
    <property type="evidence" value="ECO:0007669"/>
    <property type="project" value="UniProtKB-KW"/>
</dbReference>
<keyword evidence="3" id="KW-0694">RNA-binding</keyword>
<dbReference type="GO" id="GO:0000049">
    <property type="term" value="F:tRNA binding"/>
    <property type="evidence" value="ECO:0007669"/>
    <property type="project" value="UniProtKB-KW"/>
</dbReference>
<evidence type="ECO:0000256" key="1">
    <source>
        <dbReference type="ARBA" id="ARBA00022598"/>
    </source>
</evidence>
<dbReference type="HAMAP" id="MF_01539">
    <property type="entry name" value="TmcAL"/>
    <property type="match status" value="1"/>
</dbReference>
<dbReference type="Pfam" id="PF05636">
    <property type="entry name" value="HIGH_NTase1"/>
    <property type="match status" value="1"/>
</dbReference>
<gene>
    <name evidence="3" type="primary">tmcAL</name>
    <name evidence="4" type="ORF">FA707_05050</name>
</gene>
<evidence type="ECO:0000256" key="2">
    <source>
        <dbReference type="ARBA" id="ARBA00022694"/>
    </source>
</evidence>
<comment type="subcellular location">
    <subcellularLocation>
        <location evidence="3">Cytoplasm</location>
    </subcellularLocation>
</comment>
<comment type="caution">
    <text evidence="3">Lacks conserved residue(s) required for the propagation of feature annotation.</text>
</comment>
<sequence>MKSCGIIAEYNPFHNGHRYQIVEAKKITGADCLVVVMSGNFLQRGEPAIIDKWKRTELALAAGADLVIELPFAHAVQAADYFAAGGVELLQALGVDYLSFGTDYEGELDYHQFAEFQLENQVQIDEAFRRIQNNGMNYPQQMTEVYRQLFPEMRLDFSSPNHILGMSYAKENIKYPRPMQLAPIKRHQAQHNEQSVNHEVFASGTAIRQAMLAGRFAEVQPVVPLKTYQALTECPLISWEKLWPYLKYQLTILSTSDLAEIYQMTQGIEYRLKEVAKQAESFHQFVELVKTKRFTWTRIQRLSTYLLLNIKDQDILRARAQNYLRVLGFSQTGQQFLKHIKKQTTLPIITNINKKNEELLILDIKAGKIYQMATAEKNEQDYYKRPITIKC</sequence>
<dbReference type="PANTHER" id="PTHR37825">
    <property type="entry name" value="TRNA(MET) CYTIDINE ACETATE LIGASE"/>
    <property type="match status" value="1"/>
</dbReference>
<dbReference type="EC" id="6.3.4.-" evidence="3"/>
<keyword evidence="3" id="KW-0820">tRNA-binding</keyword>
<keyword evidence="3" id="KW-0067">ATP-binding</keyword>
<keyword evidence="1 3" id="KW-0436">Ligase</keyword>
<keyword evidence="4" id="KW-0808">Transferase</keyword>
<reference evidence="4 5" key="1">
    <citation type="submission" date="2019-04" db="EMBL/GenBank/DDBJ databases">
        <title>Vagococcus sp. nov., isolated from faeces of yaks (Bos grunniens).</title>
        <authorList>
            <person name="Ge Y."/>
        </authorList>
    </citation>
    <scope>NUCLEOTIDE SEQUENCE [LARGE SCALE GENOMIC DNA]</scope>
    <source>
        <strain evidence="4 5">MN-17</strain>
    </source>
</reference>
<proteinExistence type="inferred from homology"/>
<dbReference type="PANTHER" id="PTHR37825:SF1">
    <property type="entry name" value="TRNA(MET) CYTIDINE ACETATE LIGASE"/>
    <property type="match status" value="1"/>
</dbReference>
<dbReference type="OrthoDB" id="9769796at2"/>